<accession>A0A563E2X4</accession>
<dbReference type="OrthoDB" id="3405537at2"/>
<reference evidence="1 2" key="2">
    <citation type="submission" date="2019-08" db="EMBL/GenBank/DDBJ databases">
        <title>Jejuicoccus antrihumi gen. nov., sp. nov., a new member of the family Dermacoccaceae isolated from a cave.</title>
        <authorList>
            <person name="Schumann P."/>
            <person name="Kim I.S."/>
        </authorList>
    </citation>
    <scope>NUCLEOTIDE SEQUENCE [LARGE SCALE GENOMIC DNA]</scope>
    <source>
        <strain evidence="1 2">C5-26</strain>
    </source>
</reference>
<reference evidence="1 2" key="1">
    <citation type="submission" date="2019-05" db="EMBL/GenBank/DDBJ databases">
        <authorList>
            <person name="Lee S.D."/>
        </authorList>
    </citation>
    <scope>NUCLEOTIDE SEQUENCE [LARGE SCALE GENOMIC DNA]</scope>
    <source>
        <strain evidence="1 2">C5-26</strain>
    </source>
</reference>
<organism evidence="1 2">
    <name type="scientific">Leekyejoonella antrihumi</name>
    <dbReference type="NCBI Taxonomy" id="1660198"/>
    <lineage>
        <taxon>Bacteria</taxon>
        <taxon>Bacillati</taxon>
        <taxon>Actinomycetota</taxon>
        <taxon>Actinomycetes</taxon>
        <taxon>Micrococcales</taxon>
        <taxon>Dermacoccaceae</taxon>
        <taxon>Leekyejoonella</taxon>
    </lineage>
</organism>
<protein>
    <submittedName>
        <fullName evidence="1">Recombinase XerD</fullName>
    </submittedName>
</protein>
<dbReference type="SUPFAM" id="SSF56349">
    <property type="entry name" value="DNA breaking-rejoining enzymes"/>
    <property type="match status" value="1"/>
</dbReference>
<dbReference type="GO" id="GO:0003677">
    <property type="term" value="F:DNA binding"/>
    <property type="evidence" value="ECO:0007669"/>
    <property type="project" value="InterPro"/>
</dbReference>
<dbReference type="EMBL" id="VCQV01000009">
    <property type="protein sequence ID" value="TWP36888.1"/>
    <property type="molecule type" value="Genomic_DNA"/>
</dbReference>
<dbReference type="InterPro" id="IPR011010">
    <property type="entry name" value="DNA_brk_join_enz"/>
</dbReference>
<gene>
    <name evidence="1" type="ORF">FGL98_08715</name>
</gene>
<comment type="caution">
    <text evidence="1">The sequence shown here is derived from an EMBL/GenBank/DDBJ whole genome shotgun (WGS) entry which is preliminary data.</text>
</comment>
<name>A0A563E2X4_9MICO</name>
<evidence type="ECO:0000313" key="1">
    <source>
        <dbReference type="EMBL" id="TWP36888.1"/>
    </source>
</evidence>
<sequence>MTCSRCGHGTPRARTTWPEGRICGPCYTLATHTYGICPGCGQDRLLPGLPDFPDGPTCGDCAGIPTNFHCPRCHHEGAFYRQGTCARCCLRDDLVSLLLSDHTIDPVPMKILIDALCSAQRPESILTWKRSPKVQRLLSSLATGATPITHAGLDAYDGGREVDHLRAILVQTGLLPTRDPYLAHFEQWITTKTSGLSDEIKRPITKFATWHHLRNIRRMDASASTLRGPVHNAKQEITQAIDFLTWLKEVHGRTAGTCTQQDLTAWLAGGPTTRWLIRAFIVFAHKTRINTTLEIHARPTRHSPCLTQEQRLAWLRELLADDREMLSYRVAGALLLLYAQPLVKIAALPTSTIEADEAHMTILLGQHPVPVLEPFDGLLRQHLAHRSNLRTTTTTSPWLFPGRRAGTHLHPASIMSRLRDLGINLRGARNRALTDLVVEVPPPVVADALGYTHQAAQRHADAEAAPWSRYISAKIPH</sequence>
<evidence type="ECO:0000313" key="2">
    <source>
        <dbReference type="Proteomes" id="UP000320244"/>
    </source>
</evidence>
<keyword evidence="2" id="KW-1185">Reference proteome</keyword>
<dbReference type="AlphaFoldDB" id="A0A563E2X4"/>
<dbReference type="Proteomes" id="UP000320244">
    <property type="component" value="Unassembled WGS sequence"/>
</dbReference>
<proteinExistence type="predicted"/>